<evidence type="ECO:0000256" key="5">
    <source>
        <dbReference type="ARBA" id="ARBA00022676"/>
    </source>
</evidence>
<evidence type="ECO:0000256" key="1">
    <source>
        <dbReference type="ARBA" id="ARBA00001974"/>
    </source>
</evidence>
<feature type="domain" description="Acyl-CoA dehydrogenase/oxidase C-terminal" evidence="15">
    <location>
        <begin position="940"/>
        <end position="1097"/>
    </location>
</feature>
<dbReference type="Pfam" id="PF02771">
    <property type="entry name" value="Acyl-CoA_dh_N"/>
    <property type="match status" value="1"/>
</dbReference>
<dbReference type="SUPFAM" id="SSF47203">
    <property type="entry name" value="Acyl-CoA dehydrogenase C-terminal domain-like"/>
    <property type="match status" value="1"/>
</dbReference>
<reference evidence="18 19" key="1">
    <citation type="journal article" date="2018" name="IMA Fungus">
        <title>IMA Genome-F 9: Draft genome sequence of Annulohypoxylon stygium, Aspergillus mulundensis, Berkeleyomyces basicola (syn. Thielaviopsis basicola), Ceratocystis smalleyi, two Cercospora beticola strains, Coleophoma cylindrospora, Fusarium fracticaudum, Phialophora cf. hyalina, and Morchella septimelata.</title>
        <authorList>
            <person name="Wingfield B.D."/>
            <person name="Bills G.F."/>
            <person name="Dong Y."/>
            <person name="Huang W."/>
            <person name="Nel W.J."/>
            <person name="Swalarsk-Parry B.S."/>
            <person name="Vaghefi N."/>
            <person name="Wilken P.M."/>
            <person name="An Z."/>
            <person name="de Beer Z.W."/>
            <person name="De Vos L."/>
            <person name="Chen L."/>
            <person name="Duong T.A."/>
            <person name="Gao Y."/>
            <person name="Hammerbacher A."/>
            <person name="Kikkert J.R."/>
            <person name="Li Y."/>
            <person name="Li H."/>
            <person name="Li K."/>
            <person name="Li Q."/>
            <person name="Liu X."/>
            <person name="Ma X."/>
            <person name="Naidoo K."/>
            <person name="Pethybridge S.J."/>
            <person name="Sun J."/>
            <person name="Steenkamp E.T."/>
            <person name="van der Nest M.A."/>
            <person name="van Wyk S."/>
            <person name="Wingfield M.J."/>
            <person name="Xiong C."/>
            <person name="Yue Q."/>
            <person name="Zhang X."/>
        </authorList>
    </citation>
    <scope>NUCLEOTIDE SEQUENCE [LARGE SCALE GENOMIC DNA]</scope>
    <source>
        <strain evidence="18 19">BP5796</strain>
    </source>
</reference>
<feature type="domain" description="Acyl-CoA oxidase/dehydrogenase middle" evidence="16">
    <location>
        <begin position="832"/>
        <end position="928"/>
    </location>
</feature>
<comment type="subcellular location">
    <subcellularLocation>
        <location evidence="2">Endoplasmic reticulum membrane</location>
        <topology evidence="2">Multi-pass membrane protein</topology>
    </subcellularLocation>
</comment>
<dbReference type="PANTHER" id="PTHR48083:SF15">
    <property type="entry name" value="ACYL-COA DEHYDROGENASE APDG"/>
    <property type="match status" value="1"/>
</dbReference>
<evidence type="ECO:0000256" key="4">
    <source>
        <dbReference type="ARBA" id="ARBA00022630"/>
    </source>
</evidence>
<evidence type="ECO:0000256" key="6">
    <source>
        <dbReference type="ARBA" id="ARBA00022679"/>
    </source>
</evidence>
<evidence type="ECO:0000256" key="12">
    <source>
        <dbReference type="ARBA" id="ARBA00023136"/>
    </source>
</evidence>
<accession>A0A3D8R7I9</accession>
<dbReference type="InterPro" id="IPR009075">
    <property type="entry name" value="AcylCo_DH/oxidase_C"/>
</dbReference>
<dbReference type="AlphaFoldDB" id="A0A3D8R7I9"/>
<dbReference type="Gene3D" id="1.10.540.10">
    <property type="entry name" value="Acyl-CoA dehydrogenase/oxidase, N-terminal domain"/>
    <property type="match status" value="1"/>
</dbReference>
<dbReference type="Gene3D" id="1.20.140.10">
    <property type="entry name" value="Butyryl-CoA Dehydrogenase, subunit A, domain 3"/>
    <property type="match status" value="1"/>
</dbReference>
<keyword evidence="10 13" id="KW-1133">Transmembrane helix</keyword>
<evidence type="ECO:0000259" key="15">
    <source>
        <dbReference type="Pfam" id="PF00441"/>
    </source>
</evidence>
<keyword evidence="4" id="KW-0285">Flavoprotein</keyword>
<dbReference type="GO" id="GO:0050660">
    <property type="term" value="F:flavin adenine dinucleotide binding"/>
    <property type="evidence" value="ECO:0007669"/>
    <property type="project" value="InterPro"/>
</dbReference>
<keyword evidence="12 13" id="KW-0472">Membrane</keyword>
<keyword evidence="8" id="KW-0256">Endoplasmic reticulum</keyword>
<evidence type="ECO:0000313" key="18">
    <source>
        <dbReference type="EMBL" id="RDW70013.1"/>
    </source>
</evidence>
<dbReference type="SUPFAM" id="SSF56645">
    <property type="entry name" value="Acyl-CoA dehydrogenase NM domain-like"/>
    <property type="match status" value="1"/>
</dbReference>
<dbReference type="InterPro" id="IPR013786">
    <property type="entry name" value="AcylCoA_DH/ox_N"/>
</dbReference>
<dbReference type="InterPro" id="IPR006091">
    <property type="entry name" value="Acyl-CoA_Oxase/DH_mid-dom"/>
</dbReference>
<evidence type="ECO:0000256" key="8">
    <source>
        <dbReference type="ARBA" id="ARBA00022824"/>
    </source>
</evidence>
<evidence type="ECO:0000256" key="3">
    <source>
        <dbReference type="ARBA" id="ARBA00009347"/>
    </source>
</evidence>
<dbReference type="InterPro" id="IPR005599">
    <property type="entry name" value="GPI_mannosylTrfase"/>
</dbReference>
<dbReference type="InterPro" id="IPR009100">
    <property type="entry name" value="AcylCoA_DH/oxidase_NM_dom_sf"/>
</dbReference>
<dbReference type="Pfam" id="PF02770">
    <property type="entry name" value="Acyl-CoA_dh_M"/>
    <property type="match status" value="1"/>
</dbReference>
<proteinExistence type="inferred from homology"/>
<sequence length="1121" mass="125189">MWRRAYLFLVLVRLYFALTPSYLHPDENFQGPEVIAGQIFSYPVKLTWEFTSENPVRSVFPLWPVYGLPMLLLRWLWVGNGNDGEIPPIAVFWTLRVLMFALSFVLEDWAIHELVQSSRHRKVAVMLVASSYVTWTYQTHTFSNSIETLAVAWSLVLIQRIVEDKQSSSLFASSILAFVVVSGIFNRITFPAFLLIPGLRLLPHFMKKPFSLLFMILSALATCFIAIYLDTKFYTESRVTWSYLFARPTITPLNNLTYNLNSSNLALHGLHARYQHILFNLPQLLGPAALLLFFRPHLSLRLYSAISGVLVLSIFQHQEARFLLPTIPLILSSVQLPKNYTRLRIWTGVWIVFNLFFGLLMGVYHQGGIVPTQVFLSKQPDATNALWWKTYSPPIWLLDGKNKVLQTHDLMGMKGDSMLAELSKLATCHLPPDTDYHDEKTGTYLIAPLSASFLDAHLQNHEGRLRFEEIWRYRKHLNLDDLDFGDDGFVPTIQRHDEILERSLNEFTFCCVSPSLAFNPTLETPCSVNLVESQRRPKRADSRPNLWSGTRLSSPDASANLPACALSYLDIDSAYADSCSAVRTPHYAYARGAKSRALIFLVSSIDLYKTPISVIFEQSCGIWTAANPLPLSSRVKSARLELLTSLAISFSVEHTRPAVPFGINYIHISRRGSMATSRVPVPFSEPPWLMGLPSAYYNDSHRAWQKTCRALVDELLMPEAGDWERGGDVPENLYGKFAAANFLIPNLSAPLPVKWLKKSGIHELPGGLKVEDFDYLHTLIYVDEMARTGSLGPSGAITTGIAFGVPPILKFGSEELQERFLPDLLTGRKRICIAITEPGAGSDVSNIATTAVRSKDGKNFIVNGTKKWITNGLWSDYASMAVRTGGPGPSGLSMLVVPLLNTPGVSMRRIKVGGQTSAGTTFIELDDVQVPISNLIGTEGQGMKYVMQNFNHERLTISISVNRISRVALSSAFEYCLKREAFGKTLMEQPVVRHRLAKCGAELEAHWAWIENFVYMMTKLSTSDANAELGGLTALAKAQAGRVVELCANTAVLLYGGNGYTRSGQGELVERILREVPGARIPGGSEDVMLDLAIRQLVKNFQRKNRELDAQLERPGGSSKL</sequence>
<comment type="cofactor">
    <cofactor evidence="1">
        <name>FAD</name>
        <dbReference type="ChEBI" id="CHEBI:57692"/>
    </cofactor>
</comment>
<dbReference type="InterPro" id="IPR037069">
    <property type="entry name" value="AcylCoA_DH/ox_N_sf"/>
</dbReference>
<protein>
    <recommendedName>
        <fullName evidence="20">Mannosyltransferase</fullName>
    </recommendedName>
</protein>
<evidence type="ECO:0000256" key="10">
    <source>
        <dbReference type="ARBA" id="ARBA00022989"/>
    </source>
</evidence>
<dbReference type="Pfam" id="PF03901">
    <property type="entry name" value="Glyco_transf_22"/>
    <property type="match status" value="1"/>
</dbReference>
<evidence type="ECO:0008006" key="20">
    <source>
        <dbReference type="Google" id="ProtNLM"/>
    </source>
</evidence>
<dbReference type="GO" id="GO:0003995">
    <property type="term" value="F:acyl-CoA dehydrogenase activity"/>
    <property type="evidence" value="ECO:0007669"/>
    <property type="project" value="TreeGrafter"/>
</dbReference>
<dbReference type="Proteomes" id="UP000256328">
    <property type="component" value="Unassembled WGS sequence"/>
</dbReference>
<evidence type="ECO:0000259" key="17">
    <source>
        <dbReference type="Pfam" id="PF02771"/>
    </source>
</evidence>
<evidence type="ECO:0000256" key="11">
    <source>
        <dbReference type="ARBA" id="ARBA00023002"/>
    </source>
</evidence>
<keyword evidence="19" id="KW-1185">Reference proteome</keyword>
<feature type="signal peptide" evidence="14">
    <location>
        <begin position="1"/>
        <end position="17"/>
    </location>
</feature>
<evidence type="ECO:0000256" key="13">
    <source>
        <dbReference type="SAM" id="Phobius"/>
    </source>
</evidence>
<dbReference type="OrthoDB" id="10254877at2759"/>
<dbReference type="InterPro" id="IPR046373">
    <property type="entry name" value="Acyl-CoA_Oxase/DH_mid-dom_sf"/>
</dbReference>
<evidence type="ECO:0000256" key="2">
    <source>
        <dbReference type="ARBA" id="ARBA00004477"/>
    </source>
</evidence>
<evidence type="ECO:0000313" key="19">
    <source>
        <dbReference type="Proteomes" id="UP000256328"/>
    </source>
</evidence>
<dbReference type="InterPro" id="IPR050741">
    <property type="entry name" value="Acyl-CoA_dehydrogenase"/>
</dbReference>
<keyword evidence="5" id="KW-0328">Glycosyltransferase</keyword>
<evidence type="ECO:0000256" key="14">
    <source>
        <dbReference type="SAM" id="SignalP"/>
    </source>
</evidence>
<evidence type="ECO:0000256" key="7">
    <source>
        <dbReference type="ARBA" id="ARBA00022692"/>
    </source>
</evidence>
<dbReference type="Pfam" id="PF00441">
    <property type="entry name" value="Acyl-CoA_dh_1"/>
    <property type="match status" value="1"/>
</dbReference>
<feature type="transmembrane region" description="Helical" evidence="13">
    <location>
        <begin position="210"/>
        <end position="229"/>
    </location>
</feature>
<keyword evidence="7 13" id="KW-0812">Transmembrane</keyword>
<organism evidence="18 19">
    <name type="scientific">Coleophoma crateriformis</name>
    <dbReference type="NCBI Taxonomy" id="565419"/>
    <lineage>
        <taxon>Eukaryota</taxon>
        <taxon>Fungi</taxon>
        <taxon>Dikarya</taxon>
        <taxon>Ascomycota</taxon>
        <taxon>Pezizomycotina</taxon>
        <taxon>Leotiomycetes</taxon>
        <taxon>Helotiales</taxon>
        <taxon>Dermateaceae</taxon>
        <taxon>Coleophoma</taxon>
    </lineage>
</organism>
<keyword evidence="11" id="KW-0560">Oxidoreductase</keyword>
<keyword evidence="9" id="KW-0274">FAD</keyword>
<dbReference type="Gene3D" id="2.40.110.10">
    <property type="entry name" value="Butyryl-CoA Dehydrogenase, subunit A, domain 2"/>
    <property type="match status" value="1"/>
</dbReference>
<dbReference type="GO" id="GO:0033539">
    <property type="term" value="P:fatty acid beta-oxidation using acyl-CoA dehydrogenase"/>
    <property type="evidence" value="ECO:0007669"/>
    <property type="project" value="TreeGrafter"/>
</dbReference>
<dbReference type="GO" id="GO:0005789">
    <property type="term" value="C:endoplasmic reticulum membrane"/>
    <property type="evidence" value="ECO:0007669"/>
    <property type="project" value="UniProtKB-SubCell"/>
</dbReference>
<feature type="domain" description="Acyl-CoA dehydrogenase/oxidase N-terminal" evidence="17">
    <location>
        <begin position="699"/>
        <end position="827"/>
    </location>
</feature>
<evidence type="ECO:0000259" key="16">
    <source>
        <dbReference type="Pfam" id="PF02770"/>
    </source>
</evidence>
<comment type="similarity">
    <text evidence="3">Belongs to the acyl-CoA dehydrogenase family.</text>
</comment>
<comment type="caution">
    <text evidence="18">The sequence shown here is derived from an EMBL/GenBank/DDBJ whole genome shotgun (WGS) entry which is preliminary data.</text>
</comment>
<dbReference type="PANTHER" id="PTHR48083">
    <property type="entry name" value="MEDIUM-CHAIN SPECIFIC ACYL-COA DEHYDROGENASE, MITOCHONDRIAL-RELATED"/>
    <property type="match status" value="1"/>
</dbReference>
<feature type="transmembrane region" description="Helical" evidence="13">
    <location>
        <begin position="170"/>
        <end position="190"/>
    </location>
</feature>
<feature type="transmembrane region" description="Helical" evidence="13">
    <location>
        <begin position="345"/>
        <end position="364"/>
    </location>
</feature>
<gene>
    <name evidence="18" type="ORF">BP5796_08410</name>
</gene>
<feature type="chain" id="PRO_5017569017" description="Mannosyltransferase" evidence="14">
    <location>
        <begin position="18"/>
        <end position="1121"/>
    </location>
</feature>
<name>A0A3D8R7I9_9HELO</name>
<keyword evidence="14" id="KW-0732">Signal</keyword>
<keyword evidence="6" id="KW-0808">Transferase</keyword>
<dbReference type="GO" id="GO:0016757">
    <property type="term" value="F:glycosyltransferase activity"/>
    <property type="evidence" value="ECO:0007669"/>
    <property type="project" value="UniProtKB-KW"/>
</dbReference>
<evidence type="ECO:0000256" key="9">
    <source>
        <dbReference type="ARBA" id="ARBA00022827"/>
    </source>
</evidence>
<dbReference type="EMBL" id="PDLN01000012">
    <property type="protein sequence ID" value="RDW70013.1"/>
    <property type="molecule type" value="Genomic_DNA"/>
</dbReference>
<dbReference type="InterPro" id="IPR036250">
    <property type="entry name" value="AcylCo_DH-like_C"/>
</dbReference>